<organism evidence="2 3">
    <name type="scientific">Halobacillus karajensis</name>
    <dbReference type="NCBI Taxonomy" id="195088"/>
    <lineage>
        <taxon>Bacteria</taxon>
        <taxon>Bacillati</taxon>
        <taxon>Bacillota</taxon>
        <taxon>Bacilli</taxon>
        <taxon>Bacillales</taxon>
        <taxon>Bacillaceae</taxon>
        <taxon>Halobacillus</taxon>
    </lineage>
</organism>
<comment type="caution">
    <text evidence="2">The sequence shown here is derived from an EMBL/GenBank/DDBJ whole genome shotgun (WGS) entry which is preliminary data.</text>
</comment>
<dbReference type="Pfam" id="PF12146">
    <property type="entry name" value="Hydrolase_4"/>
    <property type="match status" value="1"/>
</dbReference>
<dbReference type="InterPro" id="IPR053145">
    <property type="entry name" value="AB_hydrolase_Est10"/>
</dbReference>
<dbReference type="SUPFAM" id="SSF53474">
    <property type="entry name" value="alpha/beta-Hydrolases"/>
    <property type="match status" value="1"/>
</dbReference>
<reference evidence="3" key="1">
    <citation type="submission" date="2014-03" db="EMBL/GenBank/DDBJ databases">
        <authorList>
            <person name="Urmite Genomes U."/>
        </authorList>
    </citation>
    <scope>NUCLEOTIDE SEQUENCE [LARGE SCALE GENOMIC DNA]</scope>
    <source>
        <strain evidence="3">HD-03</strain>
    </source>
</reference>
<dbReference type="InterPro" id="IPR022742">
    <property type="entry name" value="Hydrolase_4"/>
</dbReference>
<evidence type="ECO:0000313" key="2">
    <source>
        <dbReference type="EMBL" id="CDQ23277.1"/>
    </source>
</evidence>
<dbReference type="GO" id="GO:0052689">
    <property type="term" value="F:carboxylic ester hydrolase activity"/>
    <property type="evidence" value="ECO:0007669"/>
    <property type="project" value="TreeGrafter"/>
</dbReference>
<dbReference type="PANTHER" id="PTHR43265">
    <property type="entry name" value="ESTERASE ESTD"/>
    <property type="match status" value="1"/>
</dbReference>
<name>A0A059NZ49_9BACI</name>
<feature type="domain" description="Serine aminopeptidase S33" evidence="1">
    <location>
        <begin position="188"/>
        <end position="275"/>
    </location>
</feature>
<dbReference type="PANTHER" id="PTHR43265:SF1">
    <property type="entry name" value="ESTERASE ESTD"/>
    <property type="match status" value="1"/>
</dbReference>
<proteinExistence type="predicted"/>
<dbReference type="Proteomes" id="UP000028868">
    <property type="component" value="Unassembled WGS sequence"/>
</dbReference>
<accession>A0A059NZ49</accession>
<dbReference type="Gene3D" id="3.40.50.1820">
    <property type="entry name" value="alpha/beta hydrolase"/>
    <property type="match status" value="1"/>
</dbReference>
<keyword evidence="3" id="KW-1185">Reference proteome</keyword>
<dbReference type="PROSITE" id="PS51257">
    <property type="entry name" value="PROKAR_LIPOPROTEIN"/>
    <property type="match status" value="1"/>
</dbReference>
<gene>
    <name evidence="2" type="ORF">BN983_01500</name>
</gene>
<dbReference type="InterPro" id="IPR029058">
    <property type="entry name" value="AB_hydrolase_fold"/>
</dbReference>
<dbReference type="EMBL" id="CCDI010000001">
    <property type="protein sequence ID" value="CDQ23277.1"/>
    <property type="molecule type" value="Genomic_DNA"/>
</dbReference>
<dbReference type="RefSeq" id="WP_035506956.1">
    <property type="nucleotide sequence ID" value="NZ_CCDH010000001.1"/>
</dbReference>
<evidence type="ECO:0000259" key="1">
    <source>
        <dbReference type="Pfam" id="PF12146"/>
    </source>
</evidence>
<sequence length="430" mass="47409">MKKLAYLIIVLIIITGCTEKNEEAEGKDRTDLKGHWEGEIEIPNQPLSILIDFQKGEEWTGSITIPAQNVTDFSLTDIEKREEKVSFKMPLPGQSVLFDGEFSDGKISGTFTQNGQSFPFSLKKGERKSEEDGEFLSIETSTGKLYGEVLIPEKNGPSPVALIIPGSGPTDRNGNSQGTGKNDSLKLLAESLAEKGIASLRYDKRGAGKNREAVVNQKEMRFEVFVDDAKQWLEILEEDDRFTDIAVIGHSQGSLVGMMAAGSETTEAFISLAGAGQTIDQVLENQLQDRLPKDLFEESQSILEKMRNGEVASDVSQPLQSVLAPDMQPFIISWMAYDPSEQFAALDVPSLIINGTHDIQVAVEEAHRLEEAEPEADLLLIDGMNHILKEAPEDREENLATYTNPDLPLADGVVDGIVDFLDQQGFQHER</sequence>
<reference evidence="2 3" key="2">
    <citation type="submission" date="2014-05" db="EMBL/GenBank/DDBJ databases">
        <title>Draft genome sequence of Halobacillus karajensis HK-03.</title>
        <authorList>
            <person name="Khelaifia S."/>
            <person name="Croce O."/>
            <person name="Lagier J.C."/>
            <person name="Raoult D."/>
        </authorList>
    </citation>
    <scope>NUCLEOTIDE SEQUENCE [LARGE SCALE GENOMIC DNA]</scope>
    <source>
        <strain evidence="2 3">HD-03</strain>
    </source>
</reference>
<evidence type="ECO:0000313" key="3">
    <source>
        <dbReference type="Proteomes" id="UP000028868"/>
    </source>
</evidence>
<dbReference type="AlphaFoldDB" id="A0A059NZ49"/>
<protein>
    <submittedName>
        <fullName evidence="2">3-oxoadipate enol-lactonase</fullName>
    </submittedName>
</protein>